<organism evidence="2 3">
    <name type="scientific">Escherichia coli</name>
    <dbReference type="NCBI Taxonomy" id="562"/>
    <lineage>
        <taxon>Bacteria</taxon>
        <taxon>Pseudomonadati</taxon>
        <taxon>Pseudomonadota</taxon>
        <taxon>Gammaproteobacteria</taxon>
        <taxon>Enterobacterales</taxon>
        <taxon>Enterobacteriaceae</taxon>
        <taxon>Escherichia</taxon>
    </lineage>
</organism>
<name>A0A854BXU4_ECOLX</name>
<gene>
    <name evidence="2" type="ORF">AWP47_18125</name>
</gene>
<accession>A0A854BXU4</accession>
<dbReference type="Proteomes" id="UP000185794">
    <property type="component" value="Unassembled WGS sequence"/>
</dbReference>
<comment type="caution">
    <text evidence="2">The sequence shown here is derived from an EMBL/GenBank/DDBJ whole genome shotgun (WGS) entry which is preliminary data.</text>
</comment>
<evidence type="ECO:0000256" key="1">
    <source>
        <dbReference type="SAM" id="MobiDB-lite"/>
    </source>
</evidence>
<feature type="region of interest" description="Disordered" evidence="1">
    <location>
        <begin position="1"/>
        <end position="23"/>
    </location>
</feature>
<evidence type="ECO:0000313" key="2">
    <source>
        <dbReference type="EMBL" id="OKV08142.1"/>
    </source>
</evidence>
<dbReference type="AlphaFoldDB" id="A0A854BXU4"/>
<evidence type="ECO:0000313" key="3">
    <source>
        <dbReference type="Proteomes" id="UP000185794"/>
    </source>
</evidence>
<protein>
    <submittedName>
        <fullName evidence="2">DNA primase</fullName>
    </submittedName>
</protein>
<dbReference type="EMBL" id="LRKC01000139">
    <property type="protein sequence ID" value="OKV08142.1"/>
    <property type="molecule type" value="Genomic_DNA"/>
</dbReference>
<reference evidence="2 3" key="1">
    <citation type="journal article" date="2017" name="Front. Cell. Infect. Microbiol.">
        <title>Chaperone-usher pili loci of human colonization factor-negative enterotoxigenic Escherichia coli.</title>
        <authorList>
            <person name="Del Canto F."/>
            <person name="Vidal R."/>
            <person name="Stine O.C."/>
            <person name="Pop M."/>
        </authorList>
    </citation>
    <scope>NUCLEOTIDE SEQUENCE [LARGE SCALE GENOMIC DNA]</scope>
    <source>
        <strain evidence="2 3">700324</strain>
    </source>
</reference>
<proteinExistence type="predicted"/>
<sequence length="77" mass="8726">MDVTFINEEGLATPWKPEKSSGNGLNMSLPAPLKITLANLIYFEKEQLSQARVNRLIRLAAFPNPEFYKVQAMRMSV</sequence>